<proteinExistence type="predicted"/>
<accession>A0A0F9DUQ2</accession>
<sequence length="66" mass="7560">MDIRQVEDIEAEITKIGHIGEGDPEAAHSLEDELLREYVHYRASLGDKLAKALEELYRLGYTKWCA</sequence>
<dbReference type="AlphaFoldDB" id="A0A0F9DUQ2"/>
<name>A0A0F9DUQ2_9ZZZZ</name>
<reference evidence="1" key="1">
    <citation type="journal article" date="2015" name="Nature">
        <title>Complex archaea that bridge the gap between prokaryotes and eukaryotes.</title>
        <authorList>
            <person name="Spang A."/>
            <person name="Saw J.H."/>
            <person name="Jorgensen S.L."/>
            <person name="Zaremba-Niedzwiedzka K."/>
            <person name="Martijn J."/>
            <person name="Lind A.E."/>
            <person name="van Eijk R."/>
            <person name="Schleper C."/>
            <person name="Guy L."/>
            <person name="Ettema T.J."/>
        </authorList>
    </citation>
    <scope>NUCLEOTIDE SEQUENCE</scope>
</reference>
<organism evidence="1">
    <name type="scientific">marine sediment metagenome</name>
    <dbReference type="NCBI Taxonomy" id="412755"/>
    <lineage>
        <taxon>unclassified sequences</taxon>
        <taxon>metagenomes</taxon>
        <taxon>ecological metagenomes</taxon>
    </lineage>
</organism>
<evidence type="ECO:0000313" key="1">
    <source>
        <dbReference type="EMBL" id="KKL21396.1"/>
    </source>
</evidence>
<comment type="caution">
    <text evidence="1">The sequence shown here is derived from an EMBL/GenBank/DDBJ whole genome shotgun (WGS) entry which is preliminary data.</text>
</comment>
<protein>
    <submittedName>
        <fullName evidence="1">Uncharacterized protein</fullName>
    </submittedName>
</protein>
<dbReference type="EMBL" id="LAZR01037748">
    <property type="protein sequence ID" value="KKL21396.1"/>
    <property type="molecule type" value="Genomic_DNA"/>
</dbReference>
<gene>
    <name evidence="1" type="ORF">LCGC14_2445890</name>
</gene>